<reference evidence="1" key="1">
    <citation type="submission" date="2023-03" db="EMBL/GenBank/DDBJ databases">
        <title>Chromosome-scale reference genome and RAD-based genetic map of yellow starthistle (Centaurea solstitialis) reveal putative structural variation and QTLs associated with invader traits.</title>
        <authorList>
            <person name="Reatini B."/>
            <person name="Cang F.A."/>
            <person name="Jiang Q."/>
            <person name="Mckibben M.T.W."/>
            <person name="Barker M.S."/>
            <person name="Rieseberg L.H."/>
            <person name="Dlugosch K.M."/>
        </authorList>
    </citation>
    <scope>NUCLEOTIDE SEQUENCE</scope>
    <source>
        <strain evidence="1">CAN-66</strain>
        <tissue evidence="1">Leaf</tissue>
    </source>
</reference>
<gene>
    <name evidence="1" type="ORF">OSB04_019054</name>
</gene>
<sequence>MPLCLGLSFIEGLLKDIGSKIKGRQEEALDEQHLELERMVEALGTLGASIKGAVLFWKPVMTSKACGYTSEDSEECARKPKYSVRPGANEIYRGLSQHIGDRG</sequence>
<evidence type="ECO:0000313" key="2">
    <source>
        <dbReference type="Proteomes" id="UP001172457"/>
    </source>
</evidence>
<comment type="caution">
    <text evidence="1">The sequence shown here is derived from an EMBL/GenBank/DDBJ whole genome shotgun (WGS) entry which is preliminary data.</text>
</comment>
<accession>A0AA38T2Z0</accession>
<dbReference type="EMBL" id="JARYMX010000005">
    <property type="protein sequence ID" value="KAJ9546511.1"/>
    <property type="molecule type" value="Genomic_DNA"/>
</dbReference>
<keyword evidence="2" id="KW-1185">Reference proteome</keyword>
<name>A0AA38T2Z0_9ASTR</name>
<evidence type="ECO:0000313" key="1">
    <source>
        <dbReference type="EMBL" id="KAJ9546511.1"/>
    </source>
</evidence>
<protein>
    <submittedName>
        <fullName evidence="1">Uncharacterized protein</fullName>
    </submittedName>
</protein>
<proteinExistence type="predicted"/>
<organism evidence="1 2">
    <name type="scientific">Centaurea solstitialis</name>
    <name type="common">yellow star-thistle</name>
    <dbReference type="NCBI Taxonomy" id="347529"/>
    <lineage>
        <taxon>Eukaryota</taxon>
        <taxon>Viridiplantae</taxon>
        <taxon>Streptophyta</taxon>
        <taxon>Embryophyta</taxon>
        <taxon>Tracheophyta</taxon>
        <taxon>Spermatophyta</taxon>
        <taxon>Magnoliopsida</taxon>
        <taxon>eudicotyledons</taxon>
        <taxon>Gunneridae</taxon>
        <taxon>Pentapetalae</taxon>
        <taxon>asterids</taxon>
        <taxon>campanulids</taxon>
        <taxon>Asterales</taxon>
        <taxon>Asteraceae</taxon>
        <taxon>Carduoideae</taxon>
        <taxon>Cardueae</taxon>
        <taxon>Centaureinae</taxon>
        <taxon>Centaurea</taxon>
    </lineage>
</organism>
<dbReference type="Proteomes" id="UP001172457">
    <property type="component" value="Chromosome 5"/>
</dbReference>
<dbReference type="AlphaFoldDB" id="A0AA38T2Z0"/>